<dbReference type="AlphaFoldDB" id="A0A917PCF0"/>
<keyword evidence="2" id="KW-1185">Reference proteome</keyword>
<sequence>MWAVTSLSNPVLEAFLSVLPEECQQRVQKKPPEIQEAMAQQWQEDFETDAGPDVLNLEALTRSQKMVASRMALRMVDDEDAQGPDACRVTMR</sequence>
<gene>
    <name evidence="1" type="ORF">GCM10012282_79610</name>
</gene>
<organism evidence="1 2">
    <name type="scientific">Streptomyces lacrimifluminis</name>
    <dbReference type="NCBI Taxonomy" id="1500077"/>
    <lineage>
        <taxon>Bacteria</taxon>
        <taxon>Bacillati</taxon>
        <taxon>Actinomycetota</taxon>
        <taxon>Actinomycetes</taxon>
        <taxon>Kitasatosporales</taxon>
        <taxon>Streptomycetaceae</taxon>
        <taxon>Streptomyces</taxon>
    </lineage>
</organism>
<evidence type="ECO:0000313" key="2">
    <source>
        <dbReference type="Proteomes" id="UP000625682"/>
    </source>
</evidence>
<reference evidence="1" key="1">
    <citation type="journal article" date="2014" name="Int. J. Syst. Evol. Microbiol.">
        <title>Complete genome sequence of Corynebacterium casei LMG S-19264T (=DSM 44701T), isolated from a smear-ripened cheese.</title>
        <authorList>
            <consortium name="US DOE Joint Genome Institute (JGI-PGF)"/>
            <person name="Walter F."/>
            <person name="Albersmeier A."/>
            <person name="Kalinowski J."/>
            <person name="Ruckert C."/>
        </authorList>
    </citation>
    <scope>NUCLEOTIDE SEQUENCE</scope>
    <source>
        <strain evidence="1">CGMCC 4.7272</strain>
    </source>
</reference>
<reference evidence="1" key="2">
    <citation type="submission" date="2020-09" db="EMBL/GenBank/DDBJ databases">
        <authorList>
            <person name="Sun Q."/>
            <person name="Zhou Y."/>
        </authorList>
    </citation>
    <scope>NUCLEOTIDE SEQUENCE</scope>
    <source>
        <strain evidence="1">CGMCC 4.7272</strain>
    </source>
</reference>
<dbReference type="Proteomes" id="UP000625682">
    <property type="component" value="Unassembled WGS sequence"/>
</dbReference>
<name>A0A917PCF0_9ACTN</name>
<dbReference type="EMBL" id="BMMU01000063">
    <property type="protein sequence ID" value="GGJ70860.1"/>
    <property type="molecule type" value="Genomic_DNA"/>
</dbReference>
<evidence type="ECO:0000313" key="1">
    <source>
        <dbReference type="EMBL" id="GGJ70860.1"/>
    </source>
</evidence>
<comment type="caution">
    <text evidence="1">The sequence shown here is derived from an EMBL/GenBank/DDBJ whole genome shotgun (WGS) entry which is preliminary data.</text>
</comment>
<accession>A0A917PCF0</accession>
<proteinExistence type="predicted"/>
<protein>
    <submittedName>
        <fullName evidence="1">Uncharacterized protein</fullName>
    </submittedName>
</protein>